<dbReference type="EMBL" id="RCSS01000275">
    <property type="protein sequence ID" value="RVD92217.1"/>
    <property type="molecule type" value="Genomic_DNA"/>
</dbReference>
<dbReference type="Proteomes" id="UP000282876">
    <property type="component" value="Unassembled WGS sequence"/>
</dbReference>
<organism evidence="1 2">
    <name type="scientific">Tubulinosema ratisbonensis</name>
    <dbReference type="NCBI Taxonomy" id="291195"/>
    <lineage>
        <taxon>Eukaryota</taxon>
        <taxon>Fungi</taxon>
        <taxon>Fungi incertae sedis</taxon>
        <taxon>Microsporidia</taxon>
        <taxon>Tubulinosematoidea</taxon>
        <taxon>Tubulinosematidae</taxon>
        <taxon>Tubulinosema</taxon>
    </lineage>
</organism>
<reference evidence="1 2" key="1">
    <citation type="submission" date="2018-10" db="EMBL/GenBank/DDBJ databases">
        <title>Draft genome sequence of the microsporidian Tubulinosema ratisbonensis.</title>
        <authorList>
            <person name="Polonais V."/>
            <person name="Peyretaillade E."/>
            <person name="Niehus S."/>
            <person name="Wawrzyniak I."/>
            <person name="Franchet A."/>
            <person name="Gaspin C."/>
            <person name="Reichstadt M."/>
            <person name="Belser C."/>
            <person name="Labadie K."/>
            <person name="Delbac F."/>
            <person name="Ferrandon D."/>
        </authorList>
    </citation>
    <scope>NUCLEOTIDE SEQUENCE [LARGE SCALE GENOMIC DNA]</scope>
    <source>
        <strain evidence="1 2">Franzen</strain>
    </source>
</reference>
<comment type="caution">
    <text evidence="1">The sequence shown here is derived from an EMBL/GenBank/DDBJ whole genome shotgun (WGS) entry which is preliminary data.</text>
</comment>
<dbReference type="VEuPathDB" id="MicrosporidiaDB:TUBRATIS_12840"/>
<gene>
    <name evidence="1" type="ORF">TUBRATIS_12840</name>
</gene>
<protein>
    <submittedName>
        <fullName evidence="1">Uncharacterized protein</fullName>
    </submittedName>
</protein>
<evidence type="ECO:0000313" key="2">
    <source>
        <dbReference type="Proteomes" id="UP000282876"/>
    </source>
</evidence>
<keyword evidence="2" id="KW-1185">Reference proteome</keyword>
<name>A0A437AMH0_9MICR</name>
<accession>A0A437AMH0</accession>
<proteinExistence type="predicted"/>
<evidence type="ECO:0000313" key="1">
    <source>
        <dbReference type="EMBL" id="RVD92217.1"/>
    </source>
</evidence>
<sequence length="444" mass="52387">MLIFKLLLFDNFNATETKLYLAKEFQPNFFDQRSDISREQITRKSGATGLRKQTLEGGKKTIEWISQTTSTSNESNLKYLQSKVRMIRNHNSKSKRFTIKHWEKIEDQRKMHVYKTSLPQKYDIRDRSKERKTTYETSFKEWQNLQTKLGDSEMKIFENTFDHKVPKTMEIGSTLLDKLKATLPLEKKNSNEVCNPDNVLNDFSTLKINENKVPKTLWTLQNAKNTVEYHLSGEYYGDSARSCLQFCCNKTRGQGYMALKIDLTPILTQKNFIPIRLKKFKTSLKDTLVEYLHRLRYSRKFFQNCSNVIIKELEGEKTINIIMAALMLKWVTKNFKITEKNGLHGSRTINMFVRNKCISDTDFYSSLRKSLKWWKDQNFVFDNKYNLIFQMFDKVLRGFIAINPKKSPSLLSLGSNFSNEIFEGFMYFLEQDNLDDLKSIRVYF</sequence>
<dbReference type="AlphaFoldDB" id="A0A437AMH0"/>